<dbReference type="AlphaFoldDB" id="A0A918GN63"/>
<name>A0A918GN63_9PSEU</name>
<dbReference type="Proteomes" id="UP000660680">
    <property type="component" value="Unassembled WGS sequence"/>
</dbReference>
<evidence type="ECO:0000313" key="3">
    <source>
        <dbReference type="EMBL" id="GGS49691.1"/>
    </source>
</evidence>
<evidence type="ECO:0000313" key="4">
    <source>
        <dbReference type="Proteomes" id="UP000660680"/>
    </source>
</evidence>
<proteinExistence type="predicted"/>
<evidence type="ECO:0000259" key="1">
    <source>
        <dbReference type="Pfam" id="PF13556"/>
    </source>
</evidence>
<protein>
    <recommendedName>
        <fullName evidence="5">PucR C-terminal helix-turn-helix domain-containing protein</fullName>
    </recommendedName>
</protein>
<dbReference type="InterPro" id="IPR025736">
    <property type="entry name" value="PucR_C-HTH_dom"/>
</dbReference>
<dbReference type="InterPro" id="IPR051448">
    <property type="entry name" value="CdaR-like_regulators"/>
</dbReference>
<evidence type="ECO:0008006" key="5">
    <source>
        <dbReference type="Google" id="ProtNLM"/>
    </source>
</evidence>
<dbReference type="InterPro" id="IPR042070">
    <property type="entry name" value="PucR_C-HTH_sf"/>
</dbReference>
<dbReference type="EMBL" id="BMRB01000005">
    <property type="protein sequence ID" value="GGS49691.1"/>
    <property type="molecule type" value="Genomic_DNA"/>
</dbReference>
<reference evidence="3" key="1">
    <citation type="journal article" date="2014" name="Int. J. Syst. Evol. Microbiol.">
        <title>Complete genome sequence of Corynebacterium casei LMG S-19264T (=DSM 44701T), isolated from a smear-ripened cheese.</title>
        <authorList>
            <consortium name="US DOE Joint Genome Institute (JGI-PGF)"/>
            <person name="Walter F."/>
            <person name="Albersmeier A."/>
            <person name="Kalinowski J."/>
            <person name="Ruckert C."/>
        </authorList>
    </citation>
    <scope>NUCLEOTIDE SEQUENCE</scope>
    <source>
        <strain evidence="3">JCM 3276</strain>
    </source>
</reference>
<dbReference type="Pfam" id="PF13556">
    <property type="entry name" value="HTH_30"/>
    <property type="match status" value="1"/>
</dbReference>
<organism evidence="3 4">
    <name type="scientific">Actinokineospora fastidiosa</name>
    <dbReference type="NCBI Taxonomy" id="1816"/>
    <lineage>
        <taxon>Bacteria</taxon>
        <taxon>Bacillati</taxon>
        <taxon>Actinomycetota</taxon>
        <taxon>Actinomycetes</taxon>
        <taxon>Pseudonocardiales</taxon>
        <taxon>Pseudonocardiaceae</taxon>
        <taxon>Actinokineospora</taxon>
    </lineage>
</organism>
<dbReference type="RefSeq" id="WP_189213115.1">
    <property type="nucleotide sequence ID" value="NZ_BMRB01000005.1"/>
</dbReference>
<dbReference type="PANTHER" id="PTHR33744">
    <property type="entry name" value="CARBOHYDRATE DIACID REGULATOR"/>
    <property type="match status" value="1"/>
</dbReference>
<feature type="domain" description="RsbT co-antagonist protein RsbRD N-terminal" evidence="2">
    <location>
        <begin position="14"/>
        <end position="147"/>
    </location>
</feature>
<gene>
    <name evidence="3" type="ORF">GCM10010171_51020</name>
</gene>
<keyword evidence="4" id="KW-1185">Reference proteome</keyword>
<comment type="caution">
    <text evidence="3">The sequence shown here is derived from an EMBL/GenBank/DDBJ whole genome shotgun (WGS) entry which is preliminary data.</text>
</comment>
<dbReference type="InterPro" id="IPR025751">
    <property type="entry name" value="RsbRD_N_dom"/>
</dbReference>
<feature type="domain" description="PucR C-terminal helix-turn-helix" evidence="1">
    <location>
        <begin position="288"/>
        <end position="348"/>
    </location>
</feature>
<sequence>MSLAQVLAALAADDGLVDELVAAARATSPEVARLPAAENRRHVADLLTAGLAAFGRPGDGDFTAATALGADRAAQGVPITALLSGVQAGRGRIVEIAIARGRAAGVPDSVLLEALLELDRYTSAVERHMIDGYQRELARTARDARTQVLRSLLLHGDAVPPGSLAQVGLDHSTRYFCLVTDITDPVRALDLPGVLGIVDGRLTGLSACLPRGPVDARVVAAPAAPLSEVRPRYLLCVAALASAPSPGVHLLTDIAPQTAFAAQPALAALLASTLLAALDQDDDFHRGLAATALSYLDHGRRLDHTAAALHVHANTVRYRLARLRSLTGFPDDAAAMAETVRWWWALRAWLG</sequence>
<dbReference type="PANTHER" id="PTHR33744:SF1">
    <property type="entry name" value="DNA-BINDING TRANSCRIPTIONAL ACTIVATOR ADER"/>
    <property type="match status" value="1"/>
</dbReference>
<accession>A0A918GN63</accession>
<evidence type="ECO:0000259" key="2">
    <source>
        <dbReference type="Pfam" id="PF14361"/>
    </source>
</evidence>
<dbReference type="Pfam" id="PF14361">
    <property type="entry name" value="RsbRD_N"/>
    <property type="match status" value="1"/>
</dbReference>
<reference evidence="3" key="2">
    <citation type="submission" date="2020-09" db="EMBL/GenBank/DDBJ databases">
        <authorList>
            <person name="Sun Q."/>
            <person name="Ohkuma M."/>
        </authorList>
    </citation>
    <scope>NUCLEOTIDE SEQUENCE</scope>
    <source>
        <strain evidence="3">JCM 3276</strain>
    </source>
</reference>
<dbReference type="Gene3D" id="1.10.10.2840">
    <property type="entry name" value="PucR C-terminal helix-turn-helix domain"/>
    <property type="match status" value="1"/>
</dbReference>